<dbReference type="Pfam" id="PF10260">
    <property type="entry name" value="SAYSvFN"/>
    <property type="match status" value="1"/>
</dbReference>
<proteinExistence type="predicted"/>
<protein>
    <submittedName>
        <fullName evidence="3">SAYSvFN domain-containing protein 1</fullName>
    </submittedName>
</protein>
<organism evidence="3 4">
    <name type="scientific">Argiope bruennichi</name>
    <name type="common">Wasp spider</name>
    <name type="synonym">Aranea bruennichi</name>
    <dbReference type="NCBI Taxonomy" id="94029"/>
    <lineage>
        <taxon>Eukaryota</taxon>
        <taxon>Metazoa</taxon>
        <taxon>Ecdysozoa</taxon>
        <taxon>Arthropoda</taxon>
        <taxon>Chelicerata</taxon>
        <taxon>Arachnida</taxon>
        <taxon>Araneae</taxon>
        <taxon>Araneomorphae</taxon>
        <taxon>Entelegynae</taxon>
        <taxon>Araneoidea</taxon>
        <taxon>Araneidae</taxon>
        <taxon>Argiope</taxon>
    </lineage>
</organism>
<dbReference type="AlphaFoldDB" id="A0A8T0FRH7"/>
<dbReference type="PANTHER" id="PTHR13527">
    <property type="entry name" value="SAYSVFN DOMAIN-CONTAINING PROTEIN 1"/>
    <property type="match status" value="1"/>
</dbReference>
<keyword evidence="1" id="KW-0812">Transmembrane</keyword>
<dbReference type="InterPro" id="IPR019387">
    <property type="entry name" value="SAYSvFN_dom"/>
</dbReference>
<dbReference type="PANTHER" id="PTHR13527:SF0">
    <property type="entry name" value="SAYSVFN DOMAIN-CONTAINING PROTEIN 1"/>
    <property type="match status" value="1"/>
</dbReference>
<feature type="transmembrane region" description="Helical" evidence="1">
    <location>
        <begin position="45"/>
        <end position="74"/>
    </location>
</feature>
<keyword evidence="1" id="KW-0472">Membrane</keyword>
<keyword evidence="1" id="KW-1133">Transmembrane helix</keyword>
<dbReference type="InterPro" id="IPR039159">
    <property type="entry name" value="SAYSD1"/>
</dbReference>
<reference evidence="3" key="1">
    <citation type="journal article" date="2020" name="bioRxiv">
        <title>Chromosome-level reference genome of the European wasp spider Argiope bruennichi: a resource for studies on range expansion and evolutionary adaptation.</title>
        <authorList>
            <person name="Sheffer M.M."/>
            <person name="Hoppe A."/>
            <person name="Krehenwinkel H."/>
            <person name="Uhl G."/>
            <person name="Kuss A.W."/>
            <person name="Jensen L."/>
            <person name="Jensen C."/>
            <person name="Gillespie R.G."/>
            <person name="Hoff K.J."/>
            <person name="Prost S."/>
        </authorList>
    </citation>
    <scope>NUCLEOTIDE SEQUENCE</scope>
</reference>
<accession>A0A8T0FRH7</accession>
<dbReference type="EMBL" id="JABXBU010000011">
    <property type="protein sequence ID" value="KAF8791313.1"/>
    <property type="molecule type" value="Genomic_DNA"/>
</dbReference>
<evidence type="ECO:0000313" key="4">
    <source>
        <dbReference type="Proteomes" id="UP000807504"/>
    </source>
</evidence>
<name>A0A8T0FRH7_ARGBR</name>
<evidence type="ECO:0000259" key="2">
    <source>
        <dbReference type="Pfam" id="PF10260"/>
    </source>
</evidence>
<comment type="caution">
    <text evidence="3">The sequence shown here is derived from an EMBL/GenBank/DDBJ whole genome shotgun (WGS) entry which is preliminary data.</text>
</comment>
<gene>
    <name evidence="3" type="ORF">HNY73_006200</name>
</gene>
<feature type="domain" description="SAYSvFN" evidence="2">
    <location>
        <begin position="44"/>
        <end position="113"/>
    </location>
</feature>
<evidence type="ECO:0000256" key="1">
    <source>
        <dbReference type="SAM" id="Phobius"/>
    </source>
</evidence>
<dbReference type="Proteomes" id="UP000807504">
    <property type="component" value="Unassembled WGS sequence"/>
</dbReference>
<evidence type="ECO:0000313" key="3">
    <source>
        <dbReference type="EMBL" id="KAF8791313.1"/>
    </source>
</evidence>
<sequence>MPARTMGNSTNNRYRTLNDEGENESERKLTCDWDYLTMTIFVLKIVLWCLLMALFITLEFGAVFFILSVFYVMFTNFRKTAKSSGELSAYSVFNPNCESIKGTLTAQQFENEIKFGLGGFH</sequence>
<keyword evidence="4" id="KW-1185">Reference proteome</keyword>
<reference evidence="3" key="2">
    <citation type="submission" date="2020-06" db="EMBL/GenBank/DDBJ databases">
        <authorList>
            <person name="Sheffer M."/>
        </authorList>
    </citation>
    <scope>NUCLEOTIDE SEQUENCE</scope>
</reference>